<evidence type="ECO:0000256" key="1">
    <source>
        <dbReference type="ARBA" id="ARBA00022837"/>
    </source>
</evidence>
<dbReference type="Gene3D" id="1.10.238.10">
    <property type="entry name" value="EF-hand"/>
    <property type="match status" value="1"/>
</dbReference>
<dbReference type="EMBL" id="JACEIK010002113">
    <property type="protein sequence ID" value="MCD9559223.1"/>
    <property type="molecule type" value="Genomic_DNA"/>
</dbReference>
<dbReference type="InterPro" id="IPR002048">
    <property type="entry name" value="EF_hand_dom"/>
</dbReference>
<dbReference type="InterPro" id="IPR018247">
    <property type="entry name" value="EF_Hand_1_Ca_BS"/>
</dbReference>
<dbReference type="Pfam" id="PF13499">
    <property type="entry name" value="EF-hand_7"/>
    <property type="match status" value="1"/>
</dbReference>
<dbReference type="PROSITE" id="PS00018">
    <property type="entry name" value="EF_HAND_1"/>
    <property type="match status" value="2"/>
</dbReference>
<evidence type="ECO:0000313" key="3">
    <source>
        <dbReference type="EMBL" id="MCD9559223.1"/>
    </source>
</evidence>
<feature type="domain" description="EF-hand" evidence="2">
    <location>
        <begin position="14"/>
        <end position="49"/>
    </location>
</feature>
<accession>A0ABS8ULI3</accession>
<protein>
    <recommendedName>
        <fullName evidence="2">EF-hand domain-containing protein</fullName>
    </recommendedName>
</protein>
<evidence type="ECO:0000313" key="4">
    <source>
        <dbReference type="Proteomes" id="UP000823775"/>
    </source>
</evidence>
<organism evidence="3 4">
    <name type="scientific">Datura stramonium</name>
    <name type="common">Jimsonweed</name>
    <name type="synonym">Common thornapple</name>
    <dbReference type="NCBI Taxonomy" id="4076"/>
    <lineage>
        <taxon>Eukaryota</taxon>
        <taxon>Viridiplantae</taxon>
        <taxon>Streptophyta</taxon>
        <taxon>Embryophyta</taxon>
        <taxon>Tracheophyta</taxon>
        <taxon>Spermatophyta</taxon>
        <taxon>Magnoliopsida</taxon>
        <taxon>eudicotyledons</taxon>
        <taxon>Gunneridae</taxon>
        <taxon>Pentapetalae</taxon>
        <taxon>asterids</taxon>
        <taxon>lamiids</taxon>
        <taxon>Solanales</taxon>
        <taxon>Solanaceae</taxon>
        <taxon>Solanoideae</taxon>
        <taxon>Datureae</taxon>
        <taxon>Datura</taxon>
    </lineage>
</organism>
<feature type="domain" description="EF-hand" evidence="2">
    <location>
        <begin position="57"/>
        <end position="85"/>
    </location>
</feature>
<comment type="caution">
    <text evidence="3">The sequence shown here is derived from an EMBL/GenBank/DDBJ whole genome shotgun (WGS) entry which is preliminary data.</text>
</comment>
<dbReference type="SUPFAM" id="SSF47473">
    <property type="entry name" value="EF-hand"/>
    <property type="match status" value="1"/>
</dbReference>
<name>A0ABS8ULI3_DATST</name>
<sequence length="94" mass="10936">MVWFSLPRRVSEPLSDDQVKRMLMKYDKNGDGKLSKHELRLAFKEMGLHFCRCKAGKALRFADKNGDGYINEDEISLAFQQLLNNDPIFLKPYP</sequence>
<dbReference type="Proteomes" id="UP000823775">
    <property type="component" value="Unassembled WGS sequence"/>
</dbReference>
<dbReference type="CDD" id="cd00051">
    <property type="entry name" value="EFh"/>
    <property type="match status" value="1"/>
</dbReference>
<dbReference type="SMART" id="SM00054">
    <property type="entry name" value="EFh"/>
    <property type="match status" value="2"/>
</dbReference>
<proteinExistence type="predicted"/>
<keyword evidence="4" id="KW-1185">Reference proteome</keyword>
<dbReference type="InterPro" id="IPR011992">
    <property type="entry name" value="EF-hand-dom_pair"/>
</dbReference>
<keyword evidence="1" id="KW-0106">Calcium</keyword>
<gene>
    <name evidence="3" type="ORF">HAX54_017080</name>
</gene>
<reference evidence="3 4" key="1">
    <citation type="journal article" date="2021" name="BMC Genomics">
        <title>Datura genome reveals duplications of psychoactive alkaloid biosynthetic genes and high mutation rate following tissue culture.</title>
        <authorList>
            <person name="Rajewski A."/>
            <person name="Carter-House D."/>
            <person name="Stajich J."/>
            <person name="Litt A."/>
        </authorList>
    </citation>
    <scope>NUCLEOTIDE SEQUENCE [LARGE SCALE GENOMIC DNA]</scope>
    <source>
        <strain evidence="3">AR-01</strain>
    </source>
</reference>
<dbReference type="PROSITE" id="PS50222">
    <property type="entry name" value="EF_HAND_2"/>
    <property type="match status" value="2"/>
</dbReference>
<evidence type="ECO:0000259" key="2">
    <source>
        <dbReference type="PROSITE" id="PS50222"/>
    </source>
</evidence>